<reference evidence="1 2" key="1">
    <citation type="submission" date="2014-07" db="EMBL/GenBank/DDBJ databases">
        <title>Methanogenic archaea and the global carbon cycle.</title>
        <authorList>
            <person name="Henriksen J.R."/>
            <person name="Luke J."/>
            <person name="Reinhart S."/>
            <person name="Benedict M.N."/>
            <person name="Youngblut N.D."/>
            <person name="Metcalf M.E."/>
            <person name="Whitaker R.J."/>
            <person name="Metcalf W.W."/>
        </authorList>
    </citation>
    <scope>NUCLEOTIDE SEQUENCE [LARGE SCALE GENOMIC DNA]</scope>
    <source>
        <strain evidence="1 2">HB-1</strain>
    </source>
</reference>
<keyword evidence="2" id="KW-1185">Reference proteome</keyword>
<protein>
    <submittedName>
        <fullName evidence="1">Uncharacterized protein</fullName>
    </submittedName>
</protein>
<dbReference type="STRING" id="1434110.MSHOH_1449"/>
<dbReference type="KEGG" id="mhor:MSHOH_1449"/>
<gene>
    <name evidence="1" type="ORF">MSHOH_1449</name>
</gene>
<dbReference type="EMBL" id="CP009516">
    <property type="protein sequence ID" value="AKB77932.1"/>
    <property type="molecule type" value="Genomic_DNA"/>
</dbReference>
<evidence type="ECO:0000313" key="2">
    <source>
        <dbReference type="Proteomes" id="UP000033101"/>
    </source>
</evidence>
<dbReference type="HOGENOM" id="CLU_736961_0_0_2"/>
<sequence>MKIGDIDLPCVAVFNAAAVKRSTEIISPLGTNLHTIAEFEPDPVTLEMSGSLFKEFSGTKTADQYAEDLAALARRKSVWNYVHNVQGKYGFVSVESCNVDPRERTKAFREFTVDGLFLPLSEYWGRVETLPVVIQNDFGITLEDCQSWTTLPAGSSYATSGSTREVSSEYGTLTQTSGSFANFMPAGSMDGVGEVQVFDGSLRIHSAAHLVGEVLTVKNGLYSVAIDKDQGTISVSYWSGAEYTLIDNFSVGYSLIGVFLRTLRPDRVEVCFCLNGYPTILDWVILEAGKPPQMTVYSLTCSELSPSDSSTGADNFLVLGTGLYVASNQALSISEGVIAGPGKKWIFYEASDPEQEAKNCLVDRQAEWYVSRRW</sequence>
<dbReference type="AlphaFoldDB" id="A0A0E3SD29"/>
<dbReference type="Proteomes" id="UP000033101">
    <property type="component" value="Chromosome"/>
</dbReference>
<evidence type="ECO:0000313" key="1">
    <source>
        <dbReference type="EMBL" id="AKB77932.1"/>
    </source>
</evidence>
<organism evidence="1 2">
    <name type="scientific">Methanosarcina horonobensis HB-1 = JCM 15518</name>
    <dbReference type="NCBI Taxonomy" id="1434110"/>
    <lineage>
        <taxon>Archaea</taxon>
        <taxon>Methanobacteriati</taxon>
        <taxon>Methanobacteriota</taxon>
        <taxon>Stenosarchaea group</taxon>
        <taxon>Methanomicrobia</taxon>
        <taxon>Methanosarcinales</taxon>
        <taxon>Methanosarcinaceae</taxon>
        <taxon>Methanosarcina</taxon>
    </lineage>
</organism>
<accession>A0A0E3SD29</accession>
<dbReference type="RefSeq" id="WP_048138657.1">
    <property type="nucleotide sequence ID" value="NZ_CP009516.1"/>
</dbReference>
<proteinExistence type="predicted"/>
<name>A0A0E3SD29_9EURY</name>
<dbReference type="GeneID" id="24830646"/>
<dbReference type="PATRIC" id="fig|1434110.4.peg.1804"/>